<evidence type="ECO:0000313" key="1">
    <source>
        <dbReference type="EMBL" id="SFU10341.1"/>
    </source>
</evidence>
<accession>A0A1I7DF36</accession>
<proteinExistence type="predicted"/>
<evidence type="ECO:0008006" key="3">
    <source>
        <dbReference type="Google" id="ProtNLM"/>
    </source>
</evidence>
<name>A0A1I7DF36_9BACT</name>
<reference evidence="2" key="1">
    <citation type="submission" date="2016-10" db="EMBL/GenBank/DDBJ databases">
        <authorList>
            <person name="Varghese N."/>
            <person name="Submissions S."/>
        </authorList>
    </citation>
    <scope>NUCLEOTIDE SEQUENCE [LARGE SCALE GENOMIC DNA]</scope>
    <source>
        <strain evidence="2">DSM 23445</strain>
    </source>
</reference>
<protein>
    <recommendedName>
        <fullName evidence="3">Tetratricopeptide repeat-containing protein</fullName>
    </recommendedName>
</protein>
<organism evidence="1 2">
    <name type="scientific">Algoriphagus locisalis</name>
    <dbReference type="NCBI Taxonomy" id="305507"/>
    <lineage>
        <taxon>Bacteria</taxon>
        <taxon>Pseudomonadati</taxon>
        <taxon>Bacteroidota</taxon>
        <taxon>Cytophagia</taxon>
        <taxon>Cytophagales</taxon>
        <taxon>Cyclobacteriaceae</taxon>
        <taxon>Algoriphagus</taxon>
    </lineage>
</organism>
<dbReference type="EMBL" id="FPBF01000006">
    <property type="protein sequence ID" value="SFU10341.1"/>
    <property type="molecule type" value="Genomic_DNA"/>
</dbReference>
<dbReference type="Proteomes" id="UP000199673">
    <property type="component" value="Unassembled WGS sequence"/>
</dbReference>
<keyword evidence="2" id="KW-1185">Reference proteome</keyword>
<dbReference type="STRING" id="305507.SAMN04489724_3993"/>
<evidence type="ECO:0000313" key="2">
    <source>
        <dbReference type="Proteomes" id="UP000199673"/>
    </source>
</evidence>
<sequence length="421" mass="49577">MKLFVSQPGLSDTEYAQKIYNKPEGAAYFQLKKRVKDEFEELFLLLKPTCAKKENQLHIECSELLLKSELILARGIRAEGSKLLERGLKMAIKNGFHDLVLTIYSTAARFGICEVLNNNDLPELEIAIKSHLQLLVRKNYKNTEDHKESKNQYLKTMIQQLDHSRNSWLLIDDINQSIQHKEYETALYQVNEAEVIYSSQTNAKNELLIAKMSIRLAKREFSRLIDECTEALDTESLSQENAVTYSLNYWHALFHLDKTEEAYQILRKKLMKLDPSQQPKWSYLEAYINFKLGNLKTTLKLIHANQKSMKSIPDYFLGSKMLEIMVLFDQNDQDWLEYKIENLRKLISRYKFRASRRIHLAYQLFARLQKSLFKPEQCDFSRDPILLDLLQEKEGLEWNPNSFELIRYDSWIISNLKRQIS</sequence>
<gene>
    <name evidence="1" type="ORF">SAMN04489724_3993</name>
</gene>
<dbReference type="AlphaFoldDB" id="A0A1I7DF36"/>